<name>A0A3B4BDG6_9GOBI</name>
<reference evidence="2" key="2">
    <citation type="submission" date="2025-09" db="UniProtKB">
        <authorList>
            <consortium name="Ensembl"/>
        </authorList>
    </citation>
    <scope>IDENTIFICATION</scope>
</reference>
<feature type="active site" evidence="1">
    <location>
        <position position="143"/>
    </location>
</feature>
<evidence type="ECO:0000313" key="3">
    <source>
        <dbReference type="Proteomes" id="UP000261520"/>
    </source>
</evidence>
<feature type="active site" evidence="1">
    <location>
        <position position="178"/>
    </location>
</feature>
<dbReference type="STRING" id="409849.ENSPMGP00000026935"/>
<dbReference type="Pfam" id="PF14822">
    <property type="entry name" value="Vasohibin"/>
    <property type="match status" value="1"/>
</dbReference>
<evidence type="ECO:0008006" key="4">
    <source>
        <dbReference type="Google" id="ProtNLM"/>
    </source>
</evidence>
<keyword evidence="3" id="KW-1185">Reference proteome</keyword>
<dbReference type="GO" id="GO:0045765">
    <property type="term" value="P:regulation of angiogenesis"/>
    <property type="evidence" value="ECO:0007669"/>
    <property type="project" value="InterPro"/>
</dbReference>
<organism evidence="2 3">
    <name type="scientific">Periophthalmus magnuspinnatus</name>
    <dbReference type="NCBI Taxonomy" id="409849"/>
    <lineage>
        <taxon>Eukaryota</taxon>
        <taxon>Metazoa</taxon>
        <taxon>Chordata</taxon>
        <taxon>Craniata</taxon>
        <taxon>Vertebrata</taxon>
        <taxon>Euteleostomi</taxon>
        <taxon>Actinopterygii</taxon>
        <taxon>Neopterygii</taxon>
        <taxon>Teleostei</taxon>
        <taxon>Neoteleostei</taxon>
        <taxon>Acanthomorphata</taxon>
        <taxon>Gobiaria</taxon>
        <taxon>Gobiiformes</taxon>
        <taxon>Gobioidei</taxon>
        <taxon>Gobiidae</taxon>
        <taxon>Oxudercinae</taxon>
        <taxon>Periophthalmus</taxon>
    </lineage>
</organism>
<evidence type="ECO:0000256" key="1">
    <source>
        <dbReference type="PIRSR" id="PIRSR628131-1"/>
    </source>
</evidence>
<protein>
    <recommendedName>
        <fullName evidence="4">Vasohibin 2</fullName>
    </recommendedName>
</protein>
<dbReference type="PANTHER" id="PTHR15750">
    <property type="entry name" value="VASOHIBIN-1-LIKE ISOFORM X2"/>
    <property type="match status" value="1"/>
</dbReference>
<dbReference type="Ensembl" id="ENSPMGT00000028693.1">
    <property type="protein sequence ID" value="ENSPMGP00000026935.1"/>
    <property type="gene ID" value="ENSPMGG00000021741.1"/>
</dbReference>
<accession>A0A3B4BDG6</accession>
<dbReference type="GO" id="GO:0005737">
    <property type="term" value="C:cytoplasm"/>
    <property type="evidence" value="ECO:0007669"/>
    <property type="project" value="InterPro"/>
</dbReference>
<reference evidence="2" key="1">
    <citation type="submission" date="2025-08" db="UniProtKB">
        <authorList>
            <consortium name="Ensembl"/>
        </authorList>
    </citation>
    <scope>IDENTIFICATION</scope>
</reference>
<dbReference type="AlphaFoldDB" id="A0A3B4BDG6"/>
<evidence type="ECO:0000313" key="2">
    <source>
        <dbReference type="Ensembl" id="ENSPMGP00000026935.1"/>
    </source>
</evidence>
<dbReference type="InterPro" id="IPR028131">
    <property type="entry name" value="VASH1"/>
</dbReference>
<proteinExistence type="predicted"/>
<dbReference type="PANTHER" id="PTHR15750:SF4">
    <property type="entry name" value="TUBULINYL-TYR CARBOXYPEPTIDASE 2"/>
    <property type="match status" value="1"/>
</dbReference>
<sequence length="246" mass="27913">DTGRASDTHRHFTLLTRAESSVCPGTAHSPGEDEEKEGGVQFYVNRSGFPIEAQTWDQMWNHVGAVHPEGQDMVERIRNATYLPKPPVPSVPNFKPSMSIADWLIVVYNHTGTQFFEIKKSRPLCGLMETAREMIRESLPIKCLEAVILGVYLTNGLTSLERFPISFKTQFSGHCFHHVVLGVYCNGRYGSLGMSRRQDLMDKPLSYRTLGDLVGEFESSYKRYQHTIKKVRNMLHHTSPVLMNIV</sequence>
<dbReference type="Proteomes" id="UP000261520">
    <property type="component" value="Unplaced"/>
</dbReference>
<feature type="active site" evidence="1">
    <location>
        <position position="195"/>
    </location>
</feature>